<dbReference type="Proteomes" id="UP000784294">
    <property type="component" value="Unassembled WGS sequence"/>
</dbReference>
<keyword evidence="3" id="KW-1185">Reference proteome</keyword>
<dbReference type="AlphaFoldDB" id="A0A448WRK8"/>
<feature type="compositionally biased region" description="Polar residues" evidence="1">
    <location>
        <begin position="14"/>
        <end position="27"/>
    </location>
</feature>
<organism evidence="2 3">
    <name type="scientific">Protopolystoma xenopodis</name>
    <dbReference type="NCBI Taxonomy" id="117903"/>
    <lineage>
        <taxon>Eukaryota</taxon>
        <taxon>Metazoa</taxon>
        <taxon>Spiralia</taxon>
        <taxon>Lophotrochozoa</taxon>
        <taxon>Platyhelminthes</taxon>
        <taxon>Monogenea</taxon>
        <taxon>Polyopisthocotylea</taxon>
        <taxon>Polystomatidea</taxon>
        <taxon>Polystomatidae</taxon>
        <taxon>Protopolystoma</taxon>
    </lineage>
</organism>
<reference evidence="2" key="1">
    <citation type="submission" date="2018-11" db="EMBL/GenBank/DDBJ databases">
        <authorList>
            <consortium name="Pathogen Informatics"/>
        </authorList>
    </citation>
    <scope>NUCLEOTIDE SEQUENCE</scope>
</reference>
<name>A0A448WRK8_9PLAT</name>
<comment type="caution">
    <text evidence="2">The sequence shown here is derived from an EMBL/GenBank/DDBJ whole genome shotgun (WGS) entry which is preliminary data.</text>
</comment>
<proteinExistence type="predicted"/>
<evidence type="ECO:0000313" key="2">
    <source>
        <dbReference type="EMBL" id="VEL18475.1"/>
    </source>
</evidence>
<protein>
    <submittedName>
        <fullName evidence="2">Uncharacterized protein</fullName>
    </submittedName>
</protein>
<sequence>MARLTDADYEAGETSENVSSPLSDAGNTDNYYGRRLRTRLISLHARLVTEVPLPEKLATQILLLGLDANSIFLSPLVSVDMVCELGWRSASMSISFPSGNWKITGVL</sequence>
<evidence type="ECO:0000256" key="1">
    <source>
        <dbReference type="SAM" id="MobiDB-lite"/>
    </source>
</evidence>
<gene>
    <name evidence="2" type="ORF">PXEA_LOCUS11915</name>
</gene>
<feature type="region of interest" description="Disordered" evidence="1">
    <location>
        <begin position="1"/>
        <end position="27"/>
    </location>
</feature>
<evidence type="ECO:0000313" key="3">
    <source>
        <dbReference type="Proteomes" id="UP000784294"/>
    </source>
</evidence>
<accession>A0A448WRK8</accession>
<dbReference type="EMBL" id="CAAALY010037214">
    <property type="protein sequence ID" value="VEL18475.1"/>
    <property type="molecule type" value="Genomic_DNA"/>
</dbReference>